<comment type="similarity">
    <text evidence="8">Belongs to the ThiG family.</text>
</comment>
<dbReference type="Gene3D" id="3.20.20.70">
    <property type="entry name" value="Aldolase class I"/>
    <property type="match status" value="1"/>
</dbReference>
<organism evidence="10 11">
    <name type="scientific">Saltatorellus ferox</name>
    <dbReference type="NCBI Taxonomy" id="2528018"/>
    <lineage>
        <taxon>Bacteria</taxon>
        <taxon>Pseudomonadati</taxon>
        <taxon>Planctomycetota</taxon>
        <taxon>Planctomycetia</taxon>
        <taxon>Planctomycetia incertae sedis</taxon>
        <taxon>Saltatorellus</taxon>
    </lineage>
</organism>
<dbReference type="SUPFAM" id="SSF110399">
    <property type="entry name" value="ThiG-like"/>
    <property type="match status" value="1"/>
</dbReference>
<keyword evidence="4 8" id="KW-0808">Transferase</keyword>
<comment type="subcellular location">
    <subcellularLocation>
        <location evidence="8">Cytoplasm</location>
    </subcellularLocation>
</comment>
<dbReference type="InterPro" id="IPR008867">
    <property type="entry name" value="ThiG"/>
</dbReference>
<feature type="active site" description="Schiff-base intermediate with DXP" evidence="8">
    <location>
        <position position="107"/>
    </location>
</feature>
<evidence type="ECO:0000256" key="2">
    <source>
        <dbReference type="ARBA" id="ARBA00004948"/>
    </source>
</evidence>
<name>A0A518EX12_9BACT</name>
<feature type="binding site" evidence="8">
    <location>
        <begin position="216"/>
        <end position="217"/>
    </location>
    <ligand>
        <name>1-deoxy-D-xylulose 5-phosphate</name>
        <dbReference type="ChEBI" id="CHEBI:57792"/>
    </ligand>
</feature>
<dbReference type="UniPathway" id="UPA00060"/>
<dbReference type="GO" id="GO:0005737">
    <property type="term" value="C:cytoplasm"/>
    <property type="evidence" value="ECO:0007669"/>
    <property type="project" value="UniProtKB-SubCell"/>
</dbReference>
<gene>
    <name evidence="8 10" type="primary">thiG</name>
    <name evidence="10" type="ORF">Poly30_41540</name>
</gene>
<dbReference type="PANTHER" id="PTHR34266">
    <property type="entry name" value="THIAZOLE SYNTHASE"/>
    <property type="match status" value="1"/>
</dbReference>
<dbReference type="RefSeq" id="WP_145201559.1">
    <property type="nucleotide sequence ID" value="NZ_CP036434.1"/>
</dbReference>
<keyword evidence="11" id="KW-1185">Reference proteome</keyword>
<dbReference type="GO" id="GO:1990107">
    <property type="term" value="F:thiazole synthase activity"/>
    <property type="evidence" value="ECO:0007669"/>
    <property type="project" value="UniProtKB-EC"/>
</dbReference>
<evidence type="ECO:0000313" key="11">
    <source>
        <dbReference type="Proteomes" id="UP000320390"/>
    </source>
</evidence>
<feature type="domain" description="Thiazole synthase ThiG" evidence="9">
    <location>
        <begin position="15"/>
        <end position="259"/>
    </location>
</feature>
<evidence type="ECO:0000259" key="9">
    <source>
        <dbReference type="Pfam" id="PF05690"/>
    </source>
</evidence>
<dbReference type="OrthoDB" id="9805935at2"/>
<evidence type="ECO:0000256" key="5">
    <source>
        <dbReference type="ARBA" id="ARBA00022977"/>
    </source>
</evidence>
<feature type="binding site" evidence="8">
    <location>
        <position position="168"/>
    </location>
    <ligand>
        <name>1-deoxy-D-xylulose 5-phosphate</name>
        <dbReference type="ChEBI" id="CHEBI:57792"/>
    </ligand>
</feature>
<evidence type="ECO:0000256" key="8">
    <source>
        <dbReference type="HAMAP-Rule" id="MF_00443"/>
    </source>
</evidence>
<feature type="binding site" evidence="8">
    <location>
        <begin position="194"/>
        <end position="195"/>
    </location>
    <ligand>
        <name>1-deoxy-D-xylulose 5-phosphate</name>
        <dbReference type="ChEBI" id="CHEBI:57792"/>
    </ligand>
</feature>
<keyword evidence="6 8" id="KW-0704">Schiff base</keyword>
<dbReference type="CDD" id="cd04728">
    <property type="entry name" value="ThiG"/>
    <property type="match status" value="1"/>
</dbReference>
<accession>A0A518EX12</accession>
<dbReference type="PANTHER" id="PTHR34266:SF2">
    <property type="entry name" value="THIAZOLE SYNTHASE"/>
    <property type="match status" value="1"/>
</dbReference>
<comment type="catalytic activity">
    <reaction evidence="7 8">
        <text>[ThiS sulfur-carrier protein]-C-terminal-Gly-aminoethanethioate + 2-iminoacetate + 1-deoxy-D-xylulose 5-phosphate = [ThiS sulfur-carrier protein]-C-terminal Gly-Gly + 2-[(2R,5Z)-2-carboxy-4-methylthiazol-5(2H)-ylidene]ethyl phosphate + 2 H2O + H(+)</text>
        <dbReference type="Rhea" id="RHEA:26297"/>
        <dbReference type="Rhea" id="RHEA-COMP:12909"/>
        <dbReference type="Rhea" id="RHEA-COMP:19908"/>
        <dbReference type="ChEBI" id="CHEBI:15377"/>
        <dbReference type="ChEBI" id="CHEBI:15378"/>
        <dbReference type="ChEBI" id="CHEBI:57792"/>
        <dbReference type="ChEBI" id="CHEBI:62899"/>
        <dbReference type="ChEBI" id="CHEBI:77846"/>
        <dbReference type="ChEBI" id="CHEBI:90778"/>
        <dbReference type="ChEBI" id="CHEBI:232372"/>
        <dbReference type="EC" id="2.8.1.10"/>
    </reaction>
</comment>
<keyword evidence="5 8" id="KW-0784">Thiamine biosynthesis</keyword>
<reference evidence="10 11" key="1">
    <citation type="submission" date="2019-02" db="EMBL/GenBank/DDBJ databases">
        <title>Deep-cultivation of Planctomycetes and their phenomic and genomic characterization uncovers novel biology.</title>
        <authorList>
            <person name="Wiegand S."/>
            <person name="Jogler M."/>
            <person name="Boedeker C."/>
            <person name="Pinto D."/>
            <person name="Vollmers J."/>
            <person name="Rivas-Marin E."/>
            <person name="Kohn T."/>
            <person name="Peeters S.H."/>
            <person name="Heuer A."/>
            <person name="Rast P."/>
            <person name="Oberbeckmann S."/>
            <person name="Bunk B."/>
            <person name="Jeske O."/>
            <person name="Meyerdierks A."/>
            <person name="Storesund J.E."/>
            <person name="Kallscheuer N."/>
            <person name="Luecker S."/>
            <person name="Lage O.M."/>
            <person name="Pohl T."/>
            <person name="Merkel B.J."/>
            <person name="Hornburger P."/>
            <person name="Mueller R.-W."/>
            <person name="Bruemmer F."/>
            <person name="Labrenz M."/>
            <person name="Spormann A.M."/>
            <person name="Op den Camp H."/>
            <person name="Overmann J."/>
            <person name="Amann R."/>
            <person name="Jetten M.S.M."/>
            <person name="Mascher T."/>
            <person name="Medema M.H."/>
            <person name="Devos D.P."/>
            <person name="Kaster A.-K."/>
            <person name="Ovreas L."/>
            <person name="Rohde M."/>
            <person name="Galperin M.Y."/>
            <person name="Jogler C."/>
        </authorList>
    </citation>
    <scope>NUCLEOTIDE SEQUENCE [LARGE SCALE GENOMIC DNA]</scope>
    <source>
        <strain evidence="10 11">Poly30</strain>
    </source>
</reference>
<evidence type="ECO:0000256" key="3">
    <source>
        <dbReference type="ARBA" id="ARBA00011960"/>
    </source>
</evidence>
<dbReference type="Proteomes" id="UP000320390">
    <property type="component" value="Chromosome"/>
</dbReference>
<comment type="function">
    <text evidence="1 8">Catalyzes the rearrangement of 1-deoxy-D-xylulose 5-phosphate (DXP) to produce the thiazole phosphate moiety of thiamine. Sulfur is provided by the thiocarboxylate moiety of the carrier protein ThiS. In vitro, sulfur can be provided by H(2)S.</text>
</comment>
<dbReference type="InterPro" id="IPR033983">
    <property type="entry name" value="Thiazole_synthase_ThiG"/>
</dbReference>
<keyword evidence="8" id="KW-0963">Cytoplasm</keyword>
<dbReference type="GO" id="GO:0009229">
    <property type="term" value="P:thiamine diphosphate biosynthetic process"/>
    <property type="evidence" value="ECO:0007669"/>
    <property type="project" value="UniProtKB-UniRule"/>
</dbReference>
<dbReference type="EMBL" id="CP036434">
    <property type="protein sequence ID" value="QDV08601.1"/>
    <property type="molecule type" value="Genomic_DNA"/>
</dbReference>
<protein>
    <recommendedName>
        <fullName evidence="3 8">Thiazole synthase</fullName>
        <ecNumber evidence="3 8">2.8.1.10</ecNumber>
    </recommendedName>
</protein>
<dbReference type="Pfam" id="PF05690">
    <property type="entry name" value="ThiG"/>
    <property type="match status" value="1"/>
</dbReference>
<dbReference type="EC" id="2.8.1.10" evidence="3 8"/>
<sequence>MTNEDQYTHDEVLKIGEFELRSRLLVGTGKYASFEETRTALEITGTDMVTVAIRRVNMDPSKGESLLDYIDRDRYHILPNTAGCFDVESAVRTARLARELLDTPLVKLEVLGDPKTLLPDPIGTLEATKTLVDEGFTVMVYCSDDPRMGVRLAELGAAAVMPAGSPIGSGQGVLNPNAIRIMMELVDVPVLVDAGVGTASDVALCMELGAEGVLLNTAIAGAREPLRMAAAMRDACRAGRNAYLAGRIPKKLYANASSPEEGLIEEAGPAPK</sequence>
<evidence type="ECO:0000256" key="6">
    <source>
        <dbReference type="ARBA" id="ARBA00023270"/>
    </source>
</evidence>
<dbReference type="InterPro" id="IPR013785">
    <property type="entry name" value="Aldolase_TIM"/>
</dbReference>
<proteinExistence type="inferred from homology"/>
<evidence type="ECO:0000256" key="1">
    <source>
        <dbReference type="ARBA" id="ARBA00002834"/>
    </source>
</evidence>
<evidence type="ECO:0000313" key="10">
    <source>
        <dbReference type="EMBL" id="QDV08601.1"/>
    </source>
</evidence>
<comment type="subunit">
    <text evidence="8">Homotetramer. Forms heterodimers with either ThiH or ThiS.</text>
</comment>
<evidence type="ECO:0000256" key="7">
    <source>
        <dbReference type="ARBA" id="ARBA00049897"/>
    </source>
</evidence>
<evidence type="ECO:0000256" key="4">
    <source>
        <dbReference type="ARBA" id="ARBA00022679"/>
    </source>
</evidence>
<dbReference type="HAMAP" id="MF_00443">
    <property type="entry name" value="ThiG"/>
    <property type="match status" value="1"/>
</dbReference>
<comment type="pathway">
    <text evidence="2 8">Cofactor biosynthesis; thiamine diphosphate biosynthesis.</text>
</comment>
<dbReference type="AlphaFoldDB" id="A0A518EX12"/>